<dbReference type="GeneID" id="66099947"/>
<protein>
    <submittedName>
        <fullName evidence="1">Uncharacterized protein</fullName>
    </submittedName>
</protein>
<dbReference type="AlphaFoldDB" id="A0A9P7VJG3"/>
<dbReference type="Proteomes" id="UP000812287">
    <property type="component" value="Unassembled WGS sequence"/>
</dbReference>
<evidence type="ECO:0000313" key="2">
    <source>
        <dbReference type="Proteomes" id="UP000812287"/>
    </source>
</evidence>
<gene>
    <name evidence="1" type="ORF">BT62DRAFT_1010523</name>
</gene>
<organism evidence="1 2">
    <name type="scientific">Guyanagaster necrorhizus</name>
    <dbReference type="NCBI Taxonomy" id="856835"/>
    <lineage>
        <taxon>Eukaryota</taxon>
        <taxon>Fungi</taxon>
        <taxon>Dikarya</taxon>
        <taxon>Basidiomycota</taxon>
        <taxon>Agaricomycotina</taxon>
        <taxon>Agaricomycetes</taxon>
        <taxon>Agaricomycetidae</taxon>
        <taxon>Agaricales</taxon>
        <taxon>Marasmiineae</taxon>
        <taxon>Physalacriaceae</taxon>
        <taxon>Guyanagaster</taxon>
    </lineage>
</organism>
<dbReference type="EMBL" id="MU250552">
    <property type="protein sequence ID" value="KAG7442261.1"/>
    <property type="molecule type" value="Genomic_DNA"/>
</dbReference>
<name>A0A9P7VJG3_9AGAR</name>
<sequence>MRINTILRPAHRSLPHTYAAADLLTSAMVRKVVRRCRCFNPQSQPWVHQRLRIFACVLKLSYFPRSNPRLWIRVSLDISGATYRSVTLLALKTCCILFRWAQSWRPDKISRPLADFQMYAKEAMHLLLAADIMKSRERI</sequence>
<proteinExistence type="predicted"/>
<reference evidence="1" key="1">
    <citation type="submission" date="2020-11" db="EMBL/GenBank/DDBJ databases">
        <title>Adaptations for nitrogen fixation in a non-lichenized fungal sporocarp promotes dispersal by wood-feeding termites.</title>
        <authorList>
            <consortium name="DOE Joint Genome Institute"/>
            <person name="Koch R.A."/>
            <person name="Yoon G."/>
            <person name="Arayal U."/>
            <person name="Lail K."/>
            <person name="Amirebrahimi M."/>
            <person name="Labutti K."/>
            <person name="Lipzen A."/>
            <person name="Riley R."/>
            <person name="Barry K."/>
            <person name="Henrissat B."/>
            <person name="Grigoriev I.V."/>
            <person name="Herr J.R."/>
            <person name="Aime M.C."/>
        </authorList>
    </citation>
    <scope>NUCLEOTIDE SEQUENCE</scope>
    <source>
        <strain evidence="1">MCA 3950</strain>
    </source>
</reference>
<comment type="caution">
    <text evidence="1">The sequence shown here is derived from an EMBL/GenBank/DDBJ whole genome shotgun (WGS) entry which is preliminary data.</text>
</comment>
<keyword evidence="2" id="KW-1185">Reference proteome</keyword>
<evidence type="ECO:0000313" key="1">
    <source>
        <dbReference type="EMBL" id="KAG7442261.1"/>
    </source>
</evidence>
<dbReference type="RefSeq" id="XP_043035761.1">
    <property type="nucleotide sequence ID" value="XM_043177660.1"/>
</dbReference>
<accession>A0A9P7VJG3</accession>